<accession>A0ABS9BUR8</accession>
<dbReference type="Proteomes" id="UP001201449">
    <property type="component" value="Unassembled WGS sequence"/>
</dbReference>
<protein>
    <recommendedName>
        <fullName evidence="4">Riboflavin synthase subunit beta</fullName>
    </recommendedName>
</protein>
<organism evidence="2 3">
    <name type="scientific">Mariniradius sediminis</name>
    <dbReference type="NCBI Taxonomy" id="2909237"/>
    <lineage>
        <taxon>Bacteria</taxon>
        <taxon>Pseudomonadati</taxon>
        <taxon>Bacteroidota</taxon>
        <taxon>Cytophagia</taxon>
        <taxon>Cytophagales</taxon>
        <taxon>Cyclobacteriaceae</taxon>
        <taxon>Mariniradius</taxon>
    </lineage>
</organism>
<proteinExistence type="predicted"/>
<keyword evidence="3" id="KW-1185">Reference proteome</keyword>
<sequence>MALKKSRRKMQENPYLGPKRDINAQKTFLNEGIKHRFARKQSLRNLQFFAFFGILALIAIGLLIFKII</sequence>
<name>A0ABS9BUR8_9BACT</name>
<evidence type="ECO:0000256" key="1">
    <source>
        <dbReference type="SAM" id="Phobius"/>
    </source>
</evidence>
<keyword evidence="1" id="KW-0472">Membrane</keyword>
<feature type="transmembrane region" description="Helical" evidence="1">
    <location>
        <begin position="46"/>
        <end position="65"/>
    </location>
</feature>
<reference evidence="2 3" key="1">
    <citation type="submission" date="2022-01" db="EMBL/GenBank/DDBJ databases">
        <title>Mariniradius saccharolyticus sp. nov., isolated from sediment of a river.</title>
        <authorList>
            <person name="Liu H."/>
        </authorList>
    </citation>
    <scope>NUCLEOTIDE SEQUENCE [LARGE SCALE GENOMIC DNA]</scope>
    <source>
        <strain evidence="2 3">RY-2</strain>
    </source>
</reference>
<dbReference type="RefSeq" id="WP_234861753.1">
    <property type="nucleotide sequence ID" value="NZ_JAKEVZ010000008.1"/>
</dbReference>
<evidence type="ECO:0008006" key="4">
    <source>
        <dbReference type="Google" id="ProtNLM"/>
    </source>
</evidence>
<keyword evidence="1" id="KW-1133">Transmembrane helix</keyword>
<dbReference type="EMBL" id="JAKEVZ010000008">
    <property type="protein sequence ID" value="MCF1751809.1"/>
    <property type="molecule type" value="Genomic_DNA"/>
</dbReference>
<evidence type="ECO:0000313" key="3">
    <source>
        <dbReference type="Proteomes" id="UP001201449"/>
    </source>
</evidence>
<gene>
    <name evidence="2" type="ORF">L0U89_12080</name>
</gene>
<comment type="caution">
    <text evidence="2">The sequence shown here is derived from an EMBL/GenBank/DDBJ whole genome shotgun (WGS) entry which is preliminary data.</text>
</comment>
<evidence type="ECO:0000313" key="2">
    <source>
        <dbReference type="EMBL" id="MCF1751809.1"/>
    </source>
</evidence>
<keyword evidence="1" id="KW-0812">Transmembrane</keyword>